<comment type="caution">
    <text evidence="2">The sequence shown here is derived from an EMBL/GenBank/DDBJ whole genome shotgun (WGS) entry which is preliminary data.</text>
</comment>
<dbReference type="GeneID" id="92079089"/>
<gene>
    <name evidence="2" type="ORF">PG986_009805</name>
</gene>
<proteinExistence type="predicted"/>
<dbReference type="Proteomes" id="UP001391051">
    <property type="component" value="Unassembled WGS sequence"/>
</dbReference>
<evidence type="ECO:0000313" key="2">
    <source>
        <dbReference type="EMBL" id="KAK7948919.1"/>
    </source>
</evidence>
<evidence type="ECO:0000256" key="1">
    <source>
        <dbReference type="SAM" id="MobiDB-lite"/>
    </source>
</evidence>
<sequence>MTTAAYSEEDAQLPSSHMAAWQRPCMLVMLNWNRTPNTETARRELLAYAEKCHSLFSHNYRRQTLLDVWGNPEKRPVQHRAAGDGMAANPDPGSASGDGIH</sequence>
<feature type="region of interest" description="Disordered" evidence="1">
    <location>
        <begin position="76"/>
        <end position="101"/>
    </location>
</feature>
<reference evidence="2 3" key="1">
    <citation type="submission" date="2023-01" db="EMBL/GenBank/DDBJ databases">
        <title>Analysis of 21 Apiospora genomes using comparative genomics revels a genus with tremendous synthesis potential of carbohydrate active enzymes and secondary metabolites.</title>
        <authorList>
            <person name="Sorensen T."/>
        </authorList>
    </citation>
    <scope>NUCLEOTIDE SEQUENCE [LARGE SCALE GENOMIC DNA]</scope>
    <source>
        <strain evidence="2 3">CBS 24483</strain>
    </source>
</reference>
<keyword evidence="3" id="KW-1185">Reference proteome</keyword>
<name>A0ABR1Q8R3_9PEZI</name>
<evidence type="ECO:0000313" key="3">
    <source>
        <dbReference type="Proteomes" id="UP001391051"/>
    </source>
</evidence>
<dbReference type="EMBL" id="JAQQWE010000006">
    <property type="protein sequence ID" value="KAK7948919.1"/>
    <property type="molecule type" value="Genomic_DNA"/>
</dbReference>
<organism evidence="2 3">
    <name type="scientific">Apiospora aurea</name>
    <dbReference type="NCBI Taxonomy" id="335848"/>
    <lineage>
        <taxon>Eukaryota</taxon>
        <taxon>Fungi</taxon>
        <taxon>Dikarya</taxon>
        <taxon>Ascomycota</taxon>
        <taxon>Pezizomycotina</taxon>
        <taxon>Sordariomycetes</taxon>
        <taxon>Xylariomycetidae</taxon>
        <taxon>Amphisphaeriales</taxon>
        <taxon>Apiosporaceae</taxon>
        <taxon>Apiospora</taxon>
    </lineage>
</organism>
<accession>A0ABR1Q8R3</accession>
<dbReference type="RefSeq" id="XP_066698425.1">
    <property type="nucleotide sequence ID" value="XM_066846027.1"/>
</dbReference>
<protein>
    <submittedName>
        <fullName evidence="2">Uncharacterized protein</fullName>
    </submittedName>
</protein>